<feature type="compositionally biased region" description="Basic and acidic residues" evidence="2">
    <location>
        <begin position="306"/>
        <end position="319"/>
    </location>
</feature>
<feature type="compositionally biased region" description="Basic and acidic residues" evidence="2">
    <location>
        <begin position="279"/>
        <end position="298"/>
    </location>
</feature>
<evidence type="ECO:0000313" key="6">
    <source>
        <dbReference type="WBParaSite" id="SRAE_0000042900.1"/>
    </source>
</evidence>
<dbReference type="InterPro" id="IPR006786">
    <property type="entry name" value="Pinin_SDK_MemA"/>
</dbReference>
<evidence type="ECO:0000256" key="1">
    <source>
        <dbReference type="SAM" id="Coils"/>
    </source>
</evidence>
<dbReference type="WBParaSite" id="SRAE_0000042900.1">
    <property type="protein sequence ID" value="SRAE_0000042900.1"/>
    <property type="gene ID" value="WBGene00256173"/>
</dbReference>
<feature type="compositionally biased region" description="Polar residues" evidence="2">
    <location>
        <begin position="377"/>
        <end position="389"/>
    </location>
</feature>
<accession>A0A090MSP3</accession>
<keyword evidence="5" id="KW-1185">Reference proteome</keyword>
<dbReference type="RefSeq" id="XP_024500512.1">
    <property type="nucleotide sequence ID" value="XM_024646318.1"/>
</dbReference>
<keyword evidence="1" id="KW-0175">Coiled coil</keyword>
<feature type="coiled-coil region" evidence="1">
    <location>
        <begin position="113"/>
        <end position="193"/>
    </location>
</feature>
<protein>
    <submittedName>
        <fullName evidence="4 6">Pinin/SDK/MemA protein domain-containing protein</fullName>
    </submittedName>
</protein>
<dbReference type="OrthoDB" id="330772at2759"/>
<proteinExistence type="predicted"/>
<evidence type="ECO:0000256" key="2">
    <source>
        <dbReference type="SAM" id="MobiDB-lite"/>
    </source>
</evidence>
<dbReference type="Proteomes" id="UP000035682">
    <property type="component" value="Unplaced"/>
</dbReference>
<reference evidence="4" key="1">
    <citation type="submission" date="2014-09" db="EMBL/GenBank/DDBJ databases">
        <authorList>
            <person name="Aslett A.Martin."/>
        </authorList>
    </citation>
    <scope>NUCLEOTIDE SEQUENCE</scope>
    <source>
        <strain evidence="4">ED321 Heterogonic</strain>
    </source>
</reference>
<evidence type="ECO:0000313" key="7">
    <source>
        <dbReference type="WormBase" id="SRAE_0000042900"/>
    </source>
</evidence>
<evidence type="ECO:0000313" key="4">
    <source>
        <dbReference type="EMBL" id="CEF61303.1"/>
    </source>
</evidence>
<evidence type="ECO:0000259" key="3">
    <source>
        <dbReference type="Pfam" id="PF04696"/>
    </source>
</evidence>
<dbReference type="EMBL" id="LN609406">
    <property type="protein sequence ID" value="CEF61303.1"/>
    <property type="molecule type" value="Genomic_DNA"/>
</dbReference>
<reference evidence="5" key="2">
    <citation type="submission" date="2014-09" db="EMBL/GenBank/DDBJ databases">
        <authorList>
            <person name="Martin A.A."/>
        </authorList>
    </citation>
    <scope>NUCLEOTIDE SEQUENCE</scope>
    <source>
        <strain evidence="5">ED321</strain>
    </source>
</reference>
<reference evidence="6" key="3">
    <citation type="submission" date="2020-12" db="UniProtKB">
        <authorList>
            <consortium name="WormBaseParasite"/>
        </authorList>
    </citation>
    <scope>IDENTIFICATION</scope>
</reference>
<feature type="region of interest" description="Disordered" evidence="2">
    <location>
        <begin position="28"/>
        <end position="69"/>
    </location>
</feature>
<feature type="compositionally biased region" description="Basic and acidic residues" evidence="2">
    <location>
        <begin position="349"/>
        <end position="376"/>
    </location>
</feature>
<organism evidence="4">
    <name type="scientific">Strongyloides ratti</name>
    <name type="common">Parasitic roundworm</name>
    <dbReference type="NCBI Taxonomy" id="34506"/>
    <lineage>
        <taxon>Eukaryota</taxon>
        <taxon>Metazoa</taxon>
        <taxon>Ecdysozoa</taxon>
        <taxon>Nematoda</taxon>
        <taxon>Chromadorea</taxon>
        <taxon>Rhabditida</taxon>
        <taxon>Tylenchina</taxon>
        <taxon>Panagrolaimomorpha</taxon>
        <taxon>Strongyloidoidea</taxon>
        <taxon>Strongyloididae</taxon>
        <taxon>Strongyloides</taxon>
    </lineage>
</organism>
<sequence length="389" mass="44479">MTDDLEKDLQEAQAELAKLTSKISAINKQKYPSFGKDRSASAVKRKSIDYNSDDYDRSKRRRSRGEGNGVKISWKEKVSELRSQETNDEKARKKRLFSSLLLPNLRPKNNSLETKLKESAEKQKEKLDSIENSLREKKECEIEDLQKQEKELYDKKKQAELLVNKLSLKKTIIEKAERKILNLEGCIKFIQTKTVPRLSFLPAKHTLRTTELLKKSSKSVRDEIEKISYITRYQVNQIENSSSATFKDVARGIENGTLVPEFSEDKQYLETTKADASVSDDKQGQVSNEKNKNTKRESSNSINSSNREETSDDEGSKESDAEEEKSENFKSDSGADESGEEEIDTIVNDYDKYKNNNKVDKCEEIPNDDVESKEAENSNVIDKSNVTEL</sequence>
<feature type="compositionally biased region" description="Acidic residues" evidence="2">
    <location>
        <begin position="334"/>
        <end position="344"/>
    </location>
</feature>
<evidence type="ECO:0000313" key="5">
    <source>
        <dbReference type="Proteomes" id="UP000035682"/>
    </source>
</evidence>
<feature type="region of interest" description="Disordered" evidence="2">
    <location>
        <begin position="272"/>
        <end position="389"/>
    </location>
</feature>
<gene>
    <name evidence="4 6 7" type="ORF">SRAE_0000042900</name>
</gene>
<feature type="domain" description="Pinin/SDK/MemA protein" evidence="3">
    <location>
        <begin position="88"/>
        <end position="217"/>
    </location>
</feature>
<dbReference type="GeneID" id="36373671"/>
<name>A0A090MSP3_STRRB</name>
<dbReference type="Pfam" id="PF04696">
    <property type="entry name" value="Pinin_SDK_memA"/>
    <property type="match status" value="1"/>
</dbReference>
<dbReference type="AlphaFoldDB" id="A0A090MSP3"/>
<dbReference type="WormBase" id="SRAE_0000042900">
    <property type="protein sequence ID" value="SRP05084"/>
    <property type="gene ID" value="WBGene00256173"/>
</dbReference>
<dbReference type="CTD" id="36373671"/>